<evidence type="ECO:0000256" key="1">
    <source>
        <dbReference type="SAM" id="MobiDB-lite"/>
    </source>
</evidence>
<sequence length="952" mass="100684">MRRRFLLVMLAVVLAGTGASVPAFADSGEPNPPDSSPSSSPPPERHTISPGFPGGDKTARERAAKARQTREAQSRSVTTLDVDAGSVTPVGTGTDAALALGRALVPDSSLAGAKYVTTPPTSGTNGVAVGVAGVSGTSVLLTTGDATLAPQPNEFHSSGRDSGGGKVRGDSAYDVTVLQVDLDVPAGVSCLTFEVKYLTEEFPEFVRTAYNDGFVAELDRTTWATNDSTISAPDNFAYDPSGNVISTNTTGRLAMTASAAAGSTYDGATPMMRAATPITGGAHKLYLSIFDQHDAVYDSAALVRNLRYTQDEEADCGGGAKPATKPVVFVPGILGSKLVDETAEWWPGGSKLLSPTDAHLDNIMLNDDGKTDANGNGVYAPEVLMNVLGAVPIYSKAVSLLQGHGYVLGDIDNPQPGENLFLNPVDWRKSANDNAGRLLDRIEEIRQVTGAERVNIIAHSQGGLVTLAAVRMQRSFGKINRIATIGTPYLGAAKALGVMHYKTPCVIDILTRCLINRNEAAKITRNFPGFLELLPSDDYFDVVQPPVNRVPGGPLTPDQVRDMLSDKNLALIDQARAWHRAADRWDPVDGRIGLTRLVGTGVTTPVSFDEVDEEQCDEKHGWWKKCTKGKGVTINWSDQGDGTVPLGSARLTPELRGNTGTPEEYPGVKHQALPNTAQVMDMAVNSIQGDGPTGTLAPQKQEAEPVQAAAAAGGLTGTEIMIRGPVNLLLTDAAGRRTGFTDPSTEIELEDIPGSTYGAGTGPYKHISAFLTQGKAKATITATDFGYVYVRLRSYVNGVITSTIPYAPILIATGDHITLNGEGVTVPVSRVSVTPCDAGCPAEDPLPTVTGSAADDETPPNTTVTLDYDQLDGRKRVHIDAGATDSGGAGVERIEWAIESSDPDEPTQYQKYGLPFYWMKPTGSTATWTLHLRSIDKAGNIDGSYLKTPLNL</sequence>
<feature type="region of interest" description="Disordered" evidence="1">
    <location>
        <begin position="23"/>
        <end position="79"/>
    </location>
</feature>
<reference evidence="3" key="1">
    <citation type="journal article" date="2014" name="Int. J. Syst. Evol. Microbiol.">
        <title>Complete genome sequence of Corynebacterium casei LMG S-19264T (=DSM 44701T), isolated from a smear-ripened cheese.</title>
        <authorList>
            <consortium name="US DOE Joint Genome Institute (JGI-PGF)"/>
            <person name="Walter F."/>
            <person name="Albersmeier A."/>
            <person name="Kalinowski J."/>
            <person name="Ruckert C."/>
        </authorList>
    </citation>
    <scope>NUCLEOTIDE SEQUENCE</scope>
    <source>
        <strain evidence="3">JCM 13064</strain>
    </source>
</reference>
<keyword evidence="4" id="KW-1185">Reference proteome</keyword>
<dbReference type="InterPro" id="IPR003386">
    <property type="entry name" value="LACT/PDAT_acylTrfase"/>
</dbReference>
<feature type="chain" id="PRO_5037111096" evidence="2">
    <location>
        <begin position="26"/>
        <end position="952"/>
    </location>
</feature>
<name>A0A917QRY4_9ACTN</name>
<protein>
    <submittedName>
        <fullName evidence="3">Uncharacterized protein</fullName>
    </submittedName>
</protein>
<dbReference type="Gene3D" id="3.40.50.1820">
    <property type="entry name" value="alpha/beta hydrolase"/>
    <property type="match status" value="1"/>
</dbReference>
<evidence type="ECO:0000313" key="4">
    <source>
        <dbReference type="Proteomes" id="UP000645217"/>
    </source>
</evidence>
<dbReference type="Pfam" id="PF02450">
    <property type="entry name" value="LCAT"/>
    <property type="match status" value="1"/>
</dbReference>
<accession>A0A917QRY4</accession>
<dbReference type="AlphaFoldDB" id="A0A917QRY4"/>
<dbReference type="EMBL" id="BMNT01000002">
    <property type="protein sequence ID" value="GGK65432.1"/>
    <property type="molecule type" value="Genomic_DNA"/>
</dbReference>
<evidence type="ECO:0000256" key="2">
    <source>
        <dbReference type="SAM" id="SignalP"/>
    </source>
</evidence>
<organism evidence="3 4">
    <name type="scientific">Sphaerisporangium melleum</name>
    <dbReference type="NCBI Taxonomy" id="321316"/>
    <lineage>
        <taxon>Bacteria</taxon>
        <taxon>Bacillati</taxon>
        <taxon>Actinomycetota</taxon>
        <taxon>Actinomycetes</taxon>
        <taxon>Streptosporangiales</taxon>
        <taxon>Streptosporangiaceae</taxon>
        <taxon>Sphaerisporangium</taxon>
    </lineage>
</organism>
<dbReference type="NCBIfam" id="NF038133">
    <property type="entry name" value="choice_anch_L"/>
    <property type="match status" value="1"/>
</dbReference>
<reference evidence="3" key="2">
    <citation type="submission" date="2020-09" db="EMBL/GenBank/DDBJ databases">
        <authorList>
            <person name="Sun Q."/>
            <person name="Ohkuma M."/>
        </authorList>
    </citation>
    <scope>NUCLEOTIDE SEQUENCE</scope>
    <source>
        <strain evidence="3">JCM 13064</strain>
    </source>
</reference>
<dbReference type="InterPro" id="IPR029058">
    <property type="entry name" value="AB_hydrolase_fold"/>
</dbReference>
<dbReference type="RefSeq" id="WP_189161318.1">
    <property type="nucleotide sequence ID" value="NZ_BMNT01000002.1"/>
</dbReference>
<feature type="compositionally biased region" description="Basic and acidic residues" evidence="1">
    <location>
        <begin position="57"/>
        <end position="73"/>
    </location>
</feature>
<dbReference type="SUPFAM" id="SSF53474">
    <property type="entry name" value="alpha/beta-Hydrolases"/>
    <property type="match status" value="1"/>
</dbReference>
<dbReference type="PANTHER" id="PTHR11440">
    <property type="entry name" value="LECITHIN-CHOLESTEROL ACYLTRANSFERASE-RELATED"/>
    <property type="match status" value="1"/>
</dbReference>
<feature type="compositionally biased region" description="Pro residues" evidence="1">
    <location>
        <begin position="30"/>
        <end position="42"/>
    </location>
</feature>
<proteinExistence type="predicted"/>
<gene>
    <name evidence="3" type="ORF">GCM10007964_05600</name>
</gene>
<keyword evidence="2" id="KW-0732">Signal</keyword>
<comment type="caution">
    <text evidence="3">The sequence shown here is derived from an EMBL/GenBank/DDBJ whole genome shotgun (WGS) entry which is preliminary data.</text>
</comment>
<feature type="signal peptide" evidence="2">
    <location>
        <begin position="1"/>
        <end position="25"/>
    </location>
</feature>
<dbReference type="GO" id="GO:0006629">
    <property type="term" value="P:lipid metabolic process"/>
    <property type="evidence" value="ECO:0007669"/>
    <property type="project" value="InterPro"/>
</dbReference>
<dbReference type="InterPro" id="IPR049804">
    <property type="entry name" value="Choice_anch_L"/>
</dbReference>
<evidence type="ECO:0000313" key="3">
    <source>
        <dbReference type="EMBL" id="GGK65432.1"/>
    </source>
</evidence>
<dbReference type="Proteomes" id="UP000645217">
    <property type="component" value="Unassembled WGS sequence"/>
</dbReference>
<dbReference type="GO" id="GO:0008374">
    <property type="term" value="F:O-acyltransferase activity"/>
    <property type="evidence" value="ECO:0007669"/>
    <property type="project" value="InterPro"/>
</dbReference>